<evidence type="ECO:0000313" key="3">
    <source>
        <dbReference type="Proteomes" id="UP000718564"/>
    </source>
</evidence>
<dbReference type="Proteomes" id="UP000718564">
    <property type="component" value="Unassembled WGS sequence"/>
</dbReference>
<dbReference type="EMBL" id="QMEB01000048">
    <property type="protein sequence ID" value="NMG19520.1"/>
    <property type="molecule type" value="Genomic_DNA"/>
</dbReference>
<keyword evidence="2" id="KW-0503">Monooxygenase</keyword>
<dbReference type="InterPro" id="IPR007138">
    <property type="entry name" value="ABM_dom"/>
</dbReference>
<gene>
    <name evidence="2" type="ORF">DP116_08620</name>
</gene>
<evidence type="ECO:0000313" key="2">
    <source>
        <dbReference type="EMBL" id="NMG19520.1"/>
    </source>
</evidence>
<evidence type="ECO:0000259" key="1">
    <source>
        <dbReference type="PROSITE" id="PS51725"/>
    </source>
</evidence>
<dbReference type="PROSITE" id="PS51725">
    <property type="entry name" value="ABM"/>
    <property type="match status" value="1"/>
</dbReference>
<proteinExistence type="predicted"/>
<organism evidence="2 3">
    <name type="scientific">Brasilonema bromeliae SPC951</name>
    <dbReference type="NCBI Taxonomy" id="385972"/>
    <lineage>
        <taxon>Bacteria</taxon>
        <taxon>Bacillati</taxon>
        <taxon>Cyanobacteriota</taxon>
        <taxon>Cyanophyceae</taxon>
        <taxon>Nostocales</taxon>
        <taxon>Scytonemataceae</taxon>
        <taxon>Brasilonema</taxon>
        <taxon>Bromeliae group (in: Brasilonema)</taxon>
    </lineage>
</organism>
<protein>
    <submittedName>
        <fullName evidence="2">Antibiotic biosynthesis monooxygenase</fullName>
    </submittedName>
</protein>
<keyword evidence="2" id="KW-0560">Oxidoreductase</keyword>
<dbReference type="GO" id="GO:0004497">
    <property type="term" value="F:monooxygenase activity"/>
    <property type="evidence" value="ECO:0007669"/>
    <property type="project" value="UniProtKB-KW"/>
</dbReference>
<accession>A0ABX1P7E9</accession>
<keyword evidence="3" id="KW-1185">Reference proteome</keyword>
<dbReference type="SUPFAM" id="SSF54909">
    <property type="entry name" value="Dimeric alpha+beta barrel"/>
    <property type="match status" value="1"/>
</dbReference>
<dbReference type="InterPro" id="IPR011008">
    <property type="entry name" value="Dimeric_a/b-barrel"/>
</dbReference>
<name>A0ABX1P7E9_9CYAN</name>
<sequence length="97" mass="11271">MVLINVFCVPQGKENEFASMWTEALELIKNEPGFIDAKLHRSLDPNAQFQFVNVAHWENQEAWKAAFDKLQLQELTKQVSFEQIPALYEVEVYLEKG</sequence>
<dbReference type="Pfam" id="PF03992">
    <property type="entry name" value="ABM"/>
    <property type="match status" value="1"/>
</dbReference>
<dbReference type="Gene3D" id="3.30.70.100">
    <property type="match status" value="1"/>
</dbReference>
<feature type="domain" description="ABM" evidence="1">
    <location>
        <begin position="1"/>
        <end position="92"/>
    </location>
</feature>
<reference evidence="2 3" key="1">
    <citation type="submission" date="2018-06" db="EMBL/GenBank/DDBJ databases">
        <title>Comparative genomics of Brasilonema spp. strains.</title>
        <authorList>
            <person name="Alvarenga D.O."/>
            <person name="Fiore M.F."/>
            <person name="Varani A.M."/>
        </authorList>
    </citation>
    <scope>NUCLEOTIDE SEQUENCE [LARGE SCALE GENOMIC DNA]</scope>
    <source>
        <strain evidence="2 3">SPC951</strain>
    </source>
</reference>
<comment type="caution">
    <text evidence="2">The sequence shown here is derived from an EMBL/GenBank/DDBJ whole genome shotgun (WGS) entry which is preliminary data.</text>
</comment>